<dbReference type="Gene3D" id="1.10.260.40">
    <property type="entry name" value="lambda repressor-like DNA-binding domains"/>
    <property type="match status" value="1"/>
</dbReference>
<accession>A0ABU0YU24</accession>
<feature type="domain" description="Cytoskeleton protein RodZ-like C-terminal" evidence="3">
    <location>
        <begin position="303"/>
        <end position="371"/>
    </location>
</feature>
<dbReference type="Proteomes" id="UP001230156">
    <property type="component" value="Unassembled WGS sequence"/>
</dbReference>
<evidence type="ECO:0000256" key="1">
    <source>
        <dbReference type="SAM" id="MobiDB-lite"/>
    </source>
</evidence>
<dbReference type="Pfam" id="PF13464">
    <property type="entry name" value="RodZ_C"/>
    <property type="match status" value="1"/>
</dbReference>
<keyword evidence="2" id="KW-1133">Transmembrane helix</keyword>
<name>A0ABU0YU24_9PROT</name>
<evidence type="ECO:0000259" key="3">
    <source>
        <dbReference type="Pfam" id="PF13464"/>
    </source>
</evidence>
<sequence length="390" mass="40514">MAQRRSNLFKTGETDMPDDGRFGGVGALLRRRREEIQQDVEDVSRQLRIRSAYIRAIEEGRFQELPGNAYAIGFVRAYADYLGLDGGNVVSDYRDELARRSRQNELVWPTEGSESRFPGGAILGVCLLLAVAIYGGWYYATQSGGTGIKLIDQVPDYIKKATGVGQTVENEAPAEPARTEAQAATAATQPETPNPATPPAAAAATEAAPEPAPSAAPAAAPTPPPPAVVATPSPTTNAPAAVALGQGQPAPAAPSTPAPAAPSTIASTAQPTGDAAVPPAPNATEEASTAAQPAPVPPAAKVVIRANRDSWIEIRDSKDAVVLQRVLRQGETFNVPDQKGMVMTTGNAGGIVIELEGKPMQSLGSLGVVKRGIKLDPTALSDGSAFNTEE</sequence>
<evidence type="ECO:0000313" key="5">
    <source>
        <dbReference type="Proteomes" id="UP001230156"/>
    </source>
</evidence>
<dbReference type="InterPro" id="IPR050400">
    <property type="entry name" value="Bact_Cytoskel_RodZ"/>
</dbReference>
<dbReference type="PANTHER" id="PTHR34475">
    <property type="match status" value="1"/>
</dbReference>
<feature type="compositionally biased region" description="Pro residues" evidence="1">
    <location>
        <begin position="251"/>
        <end position="260"/>
    </location>
</feature>
<dbReference type="EMBL" id="JAUYVI010000010">
    <property type="protein sequence ID" value="MDQ7251229.1"/>
    <property type="molecule type" value="Genomic_DNA"/>
</dbReference>
<dbReference type="PANTHER" id="PTHR34475:SF1">
    <property type="entry name" value="CYTOSKELETON PROTEIN RODZ"/>
    <property type="match status" value="1"/>
</dbReference>
<organism evidence="4 5">
    <name type="scientific">Dongia sedimenti</name>
    <dbReference type="NCBI Taxonomy" id="3064282"/>
    <lineage>
        <taxon>Bacteria</taxon>
        <taxon>Pseudomonadati</taxon>
        <taxon>Pseudomonadota</taxon>
        <taxon>Alphaproteobacteria</taxon>
        <taxon>Rhodospirillales</taxon>
        <taxon>Dongiaceae</taxon>
        <taxon>Dongia</taxon>
    </lineage>
</organism>
<protein>
    <submittedName>
        <fullName evidence="4">Helix-turn-helix domain-containing protein</fullName>
    </submittedName>
</protein>
<feature type="compositionally biased region" description="Low complexity" evidence="1">
    <location>
        <begin position="199"/>
        <end position="209"/>
    </location>
</feature>
<evidence type="ECO:0000313" key="4">
    <source>
        <dbReference type="EMBL" id="MDQ7251229.1"/>
    </source>
</evidence>
<keyword evidence="2" id="KW-0812">Transmembrane</keyword>
<comment type="caution">
    <text evidence="4">The sequence shown here is derived from an EMBL/GenBank/DDBJ whole genome shotgun (WGS) entry which is preliminary data.</text>
</comment>
<evidence type="ECO:0000256" key="2">
    <source>
        <dbReference type="SAM" id="Phobius"/>
    </source>
</evidence>
<proteinExistence type="predicted"/>
<feature type="compositionally biased region" description="Low complexity" evidence="1">
    <location>
        <begin position="169"/>
        <end position="191"/>
    </location>
</feature>
<feature type="region of interest" description="Disordered" evidence="1">
    <location>
        <begin position="169"/>
        <end position="297"/>
    </location>
</feature>
<feature type="compositionally biased region" description="Low complexity" evidence="1">
    <location>
        <begin position="228"/>
        <end position="250"/>
    </location>
</feature>
<dbReference type="Pfam" id="PF13413">
    <property type="entry name" value="HTH_25"/>
    <property type="match status" value="1"/>
</dbReference>
<keyword evidence="5" id="KW-1185">Reference proteome</keyword>
<feature type="compositionally biased region" description="Low complexity" evidence="1">
    <location>
        <begin position="287"/>
        <end position="297"/>
    </location>
</feature>
<keyword evidence="2" id="KW-0472">Membrane</keyword>
<feature type="transmembrane region" description="Helical" evidence="2">
    <location>
        <begin position="121"/>
        <end position="140"/>
    </location>
</feature>
<dbReference type="InterPro" id="IPR010982">
    <property type="entry name" value="Lambda_DNA-bd_dom_sf"/>
</dbReference>
<feature type="compositionally biased region" description="Low complexity" evidence="1">
    <location>
        <begin position="261"/>
        <end position="271"/>
    </location>
</feature>
<dbReference type="InterPro" id="IPR025194">
    <property type="entry name" value="RodZ-like_C"/>
</dbReference>
<gene>
    <name evidence="4" type="ORF">Q8A70_26320</name>
</gene>
<reference evidence="5" key="1">
    <citation type="submission" date="2023-08" db="EMBL/GenBank/DDBJ databases">
        <title>Rhodospirillaceae gen. nov., a novel taxon isolated from the Yangtze River Yuezi River estuary sludge.</title>
        <authorList>
            <person name="Ruan L."/>
        </authorList>
    </citation>
    <scope>NUCLEOTIDE SEQUENCE [LARGE SCALE GENOMIC DNA]</scope>
    <source>
        <strain evidence="5">R-7</strain>
    </source>
</reference>
<dbReference type="RefSeq" id="WP_379961397.1">
    <property type="nucleotide sequence ID" value="NZ_JAUYVI010000010.1"/>
</dbReference>
<feature type="compositionally biased region" description="Pro residues" evidence="1">
    <location>
        <begin position="210"/>
        <end position="227"/>
    </location>
</feature>